<dbReference type="AlphaFoldDB" id="A0A9N9IJR9"/>
<gene>
    <name evidence="1" type="ORF">DERYTH_LOCUS15592</name>
</gene>
<evidence type="ECO:0000313" key="2">
    <source>
        <dbReference type="Proteomes" id="UP000789405"/>
    </source>
</evidence>
<dbReference type="OrthoDB" id="2484536at2759"/>
<reference evidence="1" key="1">
    <citation type="submission" date="2021-06" db="EMBL/GenBank/DDBJ databases">
        <authorList>
            <person name="Kallberg Y."/>
            <person name="Tangrot J."/>
            <person name="Rosling A."/>
        </authorList>
    </citation>
    <scope>NUCLEOTIDE SEQUENCE</scope>
    <source>
        <strain evidence="1">MA453B</strain>
    </source>
</reference>
<dbReference type="EMBL" id="CAJVPY010012770">
    <property type="protein sequence ID" value="CAG8736296.1"/>
    <property type="molecule type" value="Genomic_DNA"/>
</dbReference>
<accession>A0A9N9IJR9</accession>
<keyword evidence="2" id="KW-1185">Reference proteome</keyword>
<protein>
    <submittedName>
        <fullName evidence="1">26259_t:CDS:1</fullName>
    </submittedName>
</protein>
<sequence length="179" mass="20520">MRVCKKDDNKKENDDNDKRSIMVCSMSLGEIFRDEVKLNNLPETNGEINSIEDVGSKDDLKMKMVIGNDVINNVKTVEQAMNRIIMIKPTIVNNGMTLRRGISYAKLIRYDHEAKSGGNRLKAQKSCSNVNSEWILNLLDQVRKRRFYDCIYLNYMIGCDGVKHAIFGNRIDMCLGLKH</sequence>
<organism evidence="1 2">
    <name type="scientific">Dentiscutata erythropus</name>
    <dbReference type="NCBI Taxonomy" id="1348616"/>
    <lineage>
        <taxon>Eukaryota</taxon>
        <taxon>Fungi</taxon>
        <taxon>Fungi incertae sedis</taxon>
        <taxon>Mucoromycota</taxon>
        <taxon>Glomeromycotina</taxon>
        <taxon>Glomeromycetes</taxon>
        <taxon>Diversisporales</taxon>
        <taxon>Gigasporaceae</taxon>
        <taxon>Dentiscutata</taxon>
    </lineage>
</organism>
<comment type="caution">
    <text evidence="1">The sequence shown here is derived from an EMBL/GenBank/DDBJ whole genome shotgun (WGS) entry which is preliminary data.</text>
</comment>
<proteinExistence type="predicted"/>
<evidence type="ECO:0000313" key="1">
    <source>
        <dbReference type="EMBL" id="CAG8736296.1"/>
    </source>
</evidence>
<dbReference type="Proteomes" id="UP000789405">
    <property type="component" value="Unassembled WGS sequence"/>
</dbReference>
<name>A0A9N9IJR9_9GLOM</name>